<evidence type="ECO:0000313" key="3">
    <source>
        <dbReference type="Proteomes" id="UP000765509"/>
    </source>
</evidence>
<keyword evidence="3" id="KW-1185">Reference proteome</keyword>
<protein>
    <submittedName>
        <fullName evidence="2">Uncharacterized protein</fullName>
    </submittedName>
</protein>
<sequence>MRSCLASWACTHEGYLGRDQDRRSHYQSAIRASGCIEGAATSSLTGIVLPPGLKVMKLACFCGRRRYVKERRRRGHCEGLNRATRPAWTVSRRSKARIDSQRSWTEKVAPSSQVAPIGELFIVRTRSIGSSRTKRAQDKDRVQRSRRSSWLLEPIAACPIQRSSNQVDQSSMELAWLLANRAHSSQSRSTQSNTIHLHGSRSLPRSDS</sequence>
<organism evidence="2 3">
    <name type="scientific">Austropuccinia psidii MF-1</name>
    <dbReference type="NCBI Taxonomy" id="1389203"/>
    <lineage>
        <taxon>Eukaryota</taxon>
        <taxon>Fungi</taxon>
        <taxon>Dikarya</taxon>
        <taxon>Basidiomycota</taxon>
        <taxon>Pucciniomycotina</taxon>
        <taxon>Pucciniomycetes</taxon>
        <taxon>Pucciniales</taxon>
        <taxon>Sphaerophragmiaceae</taxon>
        <taxon>Austropuccinia</taxon>
    </lineage>
</organism>
<dbReference type="Proteomes" id="UP000765509">
    <property type="component" value="Unassembled WGS sequence"/>
</dbReference>
<feature type="region of interest" description="Disordered" evidence="1">
    <location>
        <begin position="185"/>
        <end position="208"/>
    </location>
</feature>
<evidence type="ECO:0000256" key="1">
    <source>
        <dbReference type="SAM" id="MobiDB-lite"/>
    </source>
</evidence>
<gene>
    <name evidence="2" type="ORF">O181_042559</name>
</gene>
<evidence type="ECO:0000313" key="2">
    <source>
        <dbReference type="EMBL" id="MBW0502844.1"/>
    </source>
</evidence>
<name>A0A9Q3DGN0_9BASI</name>
<proteinExistence type="predicted"/>
<dbReference type="AlphaFoldDB" id="A0A9Q3DGN0"/>
<reference evidence="2" key="1">
    <citation type="submission" date="2021-03" db="EMBL/GenBank/DDBJ databases">
        <title>Draft genome sequence of rust myrtle Austropuccinia psidii MF-1, a brazilian biotype.</title>
        <authorList>
            <person name="Quecine M.C."/>
            <person name="Pachon D.M.R."/>
            <person name="Bonatelli M.L."/>
            <person name="Correr F.H."/>
            <person name="Franceschini L.M."/>
            <person name="Leite T.F."/>
            <person name="Margarido G.R.A."/>
            <person name="Almeida C.A."/>
            <person name="Ferrarezi J.A."/>
            <person name="Labate C.A."/>
        </authorList>
    </citation>
    <scope>NUCLEOTIDE SEQUENCE</scope>
    <source>
        <strain evidence="2">MF-1</strain>
    </source>
</reference>
<dbReference type="EMBL" id="AVOT02017035">
    <property type="protein sequence ID" value="MBW0502844.1"/>
    <property type="molecule type" value="Genomic_DNA"/>
</dbReference>
<accession>A0A9Q3DGN0</accession>
<comment type="caution">
    <text evidence="2">The sequence shown here is derived from an EMBL/GenBank/DDBJ whole genome shotgun (WGS) entry which is preliminary data.</text>
</comment>
<feature type="compositionally biased region" description="Polar residues" evidence="1">
    <location>
        <begin position="185"/>
        <end position="195"/>
    </location>
</feature>